<keyword evidence="7" id="KW-0175">Coiled coil</keyword>
<evidence type="ECO:0000256" key="1">
    <source>
        <dbReference type="ARBA" id="ARBA00008276"/>
    </source>
</evidence>
<keyword evidence="3" id="KW-0479">Metal-binding</keyword>
<dbReference type="Gene3D" id="3.40.1190.10">
    <property type="entry name" value="Mur-like, catalytic domain"/>
    <property type="match status" value="1"/>
</dbReference>
<comment type="caution">
    <text evidence="9">The sequence shown here is derived from an EMBL/GenBank/DDBJ whole genome shotgun (WGS) entry which is preliminary data.</text>
</comment>
<keyword evidence="2" id="KW-0436">Ligase</keyword>
<dbReference type="AlphaFoldDB" id="A0A086T6R6"/>
<dbReference type="InterPro" id="IPR001645">
    <property type="entry name" value="Folylpolyglutamate_synth"/>
</dbReference>
<dbReference type="NCBIfam" id="TIGR01499">
    <property type="entry name" value="folC"/>
    <property type="match status" value="1"/>
</dbReference>
<feature type="coiled-coil region" evidence="7">
    <location>
        <begin position="569"/>
        <end position="596"/>
    </location>
</feature>
<dbReference type="STRING" id="857340.A0A086T6R6"/>
<dbReference type="PANTHER" id="PTHR11136">
    <property type="entry name" value="FOLYLPOLYGLUTAMATE SYNTHASE-RELATED"/>
    <property type="match status" value="1"/>
</dbReference>
<evidence type="ECO:0000313" key="10">
    <source>
        <dbReference type="Proteomes" id="UP000029964"/>
    </source>
</evidence>
<organism evidence="9 10">
    <name type="scientific">Hapsidospora chrysogenum (strain ATCC 11550 / CBS 779.69 / DSM 880 / IAM 14645 / JCM 23072 / IMI 49137)</name>
    <name type="common">Acremonium chrysogenum</name>
    <dbReference type="NCBI Taxonomy" id="857340"/>
    <lineage>
        <taxon>Eukaryota</taxon>
        <taxon>Fungi</taxon>
        <taxon>Dikarya</taxon>
        <taxon>Ascomycota</taxon>
        <taxon>Pezizomycotina</taxon>
        <taxon>Sordariomycetes</taxon>
        <taxon>Hypocreomycetidae</taxon>
        <taxon>Hypocreales</taxon>
        <taxon>Bionectriaceae</taxon>
        <taxon>Hapsidospora</taxon>
    </lineage>
</organism>
<dbReference type="HOGENOM" id="CLU_017455_0_0_1"/>
<dbReference type="GO" id="GO:0005829">
    <property type="term" value="C:cytosol"/>
    <property type="evidence" value="ECO:0007669"/>
    <property type="project" value="TreeGrafter"/>
</dbReference>
<dbReference type="UniPathway" id="UPA00850"/>
<name>A0A086T6R6_HAPC1</name>
<keyword evidence="10" id="KW-1185">Reference proteome</keyword>
<feature type="compositionally biased region" description="Basic and acidic residues" evidence="8">
    <location>
        <begin position="628"/>
        <end position="643"/>
    </location>
</feature>
<sequence length="685" mass="77187">MPRAQDVSNALSRIRGVLAPKKDAERASRDIRLGLQRIVRVLPEIQTWQGVHVGGTNGKGSICAFLSGLFTLAGVGYGRYVSPAFPEKHNAVSINGRYVNPRVYEMETRHVESAYRKLMRGWRFASSESPGPLSPFELETAVAFRVFNKYHVPYGIVEVGMGGASDATNAMRRKAVTVISKIDLDHQEYLGNTIEEIAKVKAGIMRPGVPCIVDHTNDRSVINVLRQHASSIGTQIVLSWKGEPFLSTLNNDRWQLEDYQLQNLQCAALAFRHLFPYKEINLDKLLEMDPWLPGRMEWVEISRLTEHRYNSPVLVDAAHNMLGVQALARYADAHLREDDRPVTWVMGFSSSKTKPFAKMIETLVRPQDKVAFVEFGRQENEPLPTPALVGRDLTQAILEDPGQLYSGEPHIKSAMEWATANAGPSQIVVTGSLYLVRDFYGLEGVDRFRGTETKKPGPAQLWRLSKQWRQRPLTKDEYEDFQEATAHRPELDLETPPAENGAQGAAEVLKGAIHGDAAPPRANFEEVRDIRRQAAWHEQQLAGYQAALRSIQHDVEYATAQEGSSSETLQKLQQHAAFLRGQVDQHREAYERAADELHNHPDAPRQYALTHGEIFGRPPKWDPTPFRVRTELDPEQPVKKEEPTPEEEVALEPEPVGEIERDFWGRPIGVEQPPDPRPWKKPGPK</sequence>
<dbReference type="Proteomes" id="UP000029964">
    <property type="component" value="Unassembled WGS sequence"/>
</dbReference>
<feature type="compositionally biased region" description="Acidic residues" evidence="8">
    <location>
        <begin position="644"/>
        <end position="657"/>
    </location>
</feature>
<keyword evidence="4" id="KW-0547">Nucleotide-binding</keyword>
<dbReference type="SUPFAM" id="SSF53623">
    <property type="entry name" value="MurD-like peptide ligases, catalytic domain"/>
    <property type="match status" value="1"/>
</dbReference>
<dbReference type="EMBL" id="JPKY01000038">
    <property type="protein sequence ID" value="KFH45048.1"/>
    <property type="molecule type" value="Genomic_DNA"/>
</dbReference>
<evidence type="ECO:0000256" key="2">
    <source>
        <dbReference type="ARBA" id="ARBA00022598"/>
    </source>
</evidence>
<dbReference type="GO" id="GO:0008841">
    <property type="term" value="F:dihydrofolate synthase activity"/>
    <property type="evidence" value="ECO:0007669"/>
    <property type="project" value="TreeGrafter"/>
</dbReference>
<dbReference type="PANTHER" id="PTHR11136:SF0">
    <property type="entry name" value="DIHYDROFOLATE SYNTHETASE-RELATED"/>
    <property type="match status" value="1"/>
</dbReference>
<dbReference type="InterPro" id="IPR036615">
    <property type="entry name" value="Mur_ligase_C_dom_sf"/>
</dbReference>
<evidence type="ECO:0000256" key="7">
    <source>
        <dbReference type="SAM" id="Coils"/>
    </source>
</evidence>
<dbReference type="GO" id="GO:0005524">
    <property type="term" value="F:ATP binding"/>
    <property type="evidence" value="ECO:0007669"/>
    <property type="project" value="UniProtKB-KW"/>
</dbReference>
<gene>
    <name evidence="9" type="ORF">ACRE_041200</name>
</gene>
<dbReference type="SUPFAM" id="SSF53244">
    <property type="entry name" value="MurD-like peptide ligases, peptide-binding domain"/>
    <property type="match status" value="1"/>
</dbReference>
<keyword evidence="5" id="KW-0067">ATP-binding</keyword>
<dbReference type="Gene3D" id="3.90.190.20">
    <property type="entry name" value="Mur ligase, C-terminal domain"/>
    <property type="match status" value="1"/>
</dbReference>
<evidence type="ECO:0000256" key="5">
    <source>
        <dbReference type="ARBA" id="ARBA00022840"/>
    </source>
</evidence>
<protein>
    <submittedName>
        <fullName evidence="9">Dihydrofolate synthetase-like protein</fullName>
    </submittedName>
</protein>
<dbReference type="GO" id="GO:0005739">
    <property type="term" value="C:mitochondrion"/>
    <property type="evidence" value="ECO:0007669"/>
    <property type="project" value="TreeGrafter"/>
</dbReference>
<keyword evidence="6" id="KW-0460">Magnesium</keyword>
<evidence type="ECO:0000256" key="6">
    <source>
        <dbReference type="ARBA" id="ARBA00022842"/>
    </source>
</evidence>
<comment type="similarity">
    <text evidence="1">Belongs to the folylpolyglutamate synthase family.</text>
</comment>
<proteinExistence type="inferred from homology"/>
<dbReference type="InterPro" id="IPR036565">
    <property type="entry name" value="Mur-like_cat_sf"/>
</dbReference>
<evidence type="ECO:0000256" key="3">
    <source>
        <dbReference type="ARBA" id="ARBA00022723"/>
    </source>
</evidence>
<evidence type="ECO:0000256" key="8">
    <source>
        <dbReference type="SAM" id="MobiDB-lite"/>
    </source>
</evidence>
<dbReference type="GO" id="GO:0004326">
    <property type="term" value="F:tetrahydrofolylpolyglutamate synthase activity"/>
    <property type="evidence" value="ECO:0007669"/>
    <property type="project" value="InterPro"/>
</dbReference>
<evidence type="ECO:0000313" key="9">
    <source>
        <dbReference type="EMBL" id="KFH45048.1"/>
    </source>
</evidence>
<reference evidence="10" key="1">
    <citation type="journal article" date="2014" name="Genome Announc.">
        <title>Genome sequence and annotation of Acremonium chrysogenum, producer of the beta-lactam antibiotic cephalosporin C.</title>
        <authorList>
            <person name="Terfehr D."/>
            <person name="Dahlmann T.A."/>
            <person name="Specht T."/>
            <person name="Zadra I."/>
            <person name="Kuernsteiner H."/>
            <person name="Kueck U."/>
        </authorList>
    </citation>
    <scope>NUCLEOTIDE SEQUENCE [LARGE SCALE GENOMIC DNA]</scope>
    <source>
        <strain evidence="10">ATCC 11550 / CBS 779.69 / DSM 880 / IAM 14645 / JCM 23072 / IMI 49137</strain>
    </source>
</reference>
<feature type="region of interest" description="Disordered" evidence="8">
    <location>
        <begin position="613"/>
        <end position="685"/>
    </location>
</feature>
<accession>A0A086T6R6</accession>
<dbReference type="GO" id="GO:0046872">
    <property type="term" value="F:metal ion binding"/>
    <property type="evidence" value="ECO:0007669"/>
    <property type="project" value="UniProtKB-KW"/>
</dbReference>
<dbReference type="OrthoDB" id="5212574at2759"/>
<evidence type="ECO:0000256" key="4">
    <source>
        <dbReference type="ARBA" id="ARBA00022741"/>
    </source>
</evidence>